<dbReference type="InterPro" id="IPR042186">
    <property type="entry name" value="FimD_plug_dom"/>
</dbReference>
<evidence type="ECO:0000256" key="2">
    <source>
        <dbReference type="ARBA" id="ARBA00008064"/>
    </source>
</evidence>
<proteinExistence type="inferred from homology"/>
<evidence type="ECO:0000256" key="3">
    <source>
        <dbReference type="ARBA" id="ARBA00022448"/>
    </source>
</evidence>
<keyword evidence="5" id="KW-0812">Transmembrane</keyword>
<evidence type="ECO:0000256" key="1">
    <source>
        <dbReference type="ARBA" id="ARBA00004571"/>
    </source>
</evidence>
<dbReference type="PANTHER" id="PTHR30451:SF4">
    <property type="entry name" value="OUTER MEMBRANE USHER PROTEIN YQIG-RELATED"/>
    <property type="match status" value="1"/>
</dbReference>
<dbReference type="GO" id="GO:0009279">
    <property type="term" value="C:cell outer membrane"/>
    <property type="evidence" value="ECO:0007669"/>
    <property type="project" value="UniProtKB-SubCell"/>
</dbReference>
<dbReference type="SUPFAM" id="SSF141729">
    <property type="entry name" value="FimD N-terminal domain-like"/>
    <property type="match status" value="1"/>
</dbReference>
<evidence type="ECO:0000313" key="13">
    <source>
        <dbReference type="EMBL" id="QXR41109.1"/>
    </source>
</evidence>
<dbReference type="Pfam" id="PF13954">
    <property type="entry name" value="PapC_N"/>
    <property type="match status" value="1"/>
</dbReference>
<dbReference type="EMBL" id="AAMGGG010000002">
    <property type="protein sequence ID" value="EDH0649190.1"/>
    <property type="molecule type" value="Genomic_DNA"/>
</dbReference>
<dbReference type="EMBL" id="CP077691">
    <property type="protein sequence ID" value="QXR41109.1"/>
    <property type="molecule type" value="Genomic_DNA"/>
</dbReference>
<dbReference type="Gene3D" id="2.60.40.2610">
    <property type="entry name" value="Outer membrane usher protein FimD, plug domain"/>
    <property type="match status" value="1"/>
</dbReference>
<evidence type="ECO:0000256" key="8">
    <source>
        <dbReference type="ARBA" id="ARBA00023237"/>
    </source>
</evidence>
<evidence type="ECO:0000256" key="6">
    <source>
        <dbReference type="ARBA" id="ARBA00022729"/>
    </source>
</evidence>
<dbReference type="InterPro" id="IPR025885">
    <property type="entry name" value="PapC_N"/>
</dbReference>
<evidence type="ECO:0000256" key="5">
    <source>
        <dbReference type="ARBA" id="ARBA00022692"/>
    </source>
</evidence>
<reference evidence="13" key="4">
    <citation type="submission" date="2021-05" db="EMBL/GenBank/DDBJ databases">
        <title>Whole genome sequencing of cultured pathogen.</title>
        <authorList>
            <person name="Hoffmann M."/>
            <person name="Balkey M."/>
            <person name="Luo Y."/>
        </authorList>
    </citation>
    <scope>NUCLEOTIDE SEQUENCE</scope>
    <source>
        <strain evidence="15">CFSAN058591</strain>
        <strain evidence="14">CFSAN058605</strain>
        <strain evidence="13">CFSAN058620</strain>
    </source>
</reference>
<dbReference type="PANTHER" id="PTHR30451">
    <property type="entry name" value="OUTER MEMBRANE USHER PROTEIN"/>
    <property type="match status" value="1"/>
</dbReference>
<accession>A0A315FCW0</accession>
<reference evidence="12 16" key="1">
    <citation type="submission" date="2018-04" db="EMBL/GenBank/DDBJ databases">
        <title>Whole genome sequencing of Salmonella enterica.</title>
        <authorList>
            <person name="Bell R."/>
        </authorList>
    </citation>
    <scope>NUCLEOTIDE SEQUENCE [LARGE SCALE GENOMIC DNA]</scope>
    <source>
        <strain evidence="12 16">CFSAN058603</strain>
    </source>
</reference>
<name>A0A315FCW0_SALET</name>
<feature type="domain" description="PapC N-terminal" evidence="10">
    <location>
        <begin position="25"/>
        <end position="167"/>
    </location>
</feature>
<dbReference type="EMBL" id="CP077699">
    <property type="protein sequence ID" value="QXR59922.1"/>
    <property type="molecule type" value="Genomic_DNA"/>
</dbReference>
<organism evidence="12 16">
    <name type="scientific">Salmonella enterica I</name>
    <dbReference type="NCBI Taxonomy" id="59201"/>
    <lineage>
        <taxon>Bacteria</taxon>
        <taxon>Pseudomonadati</taxon>
        <taxon>Pseudomonadota</taxon>
        <taxon>Gammaproteobacteria</taxon>
        <taxon>Enterobacterales</taxon>
        <taxon>Enterobacteriaceae</taxon>
        <taxon>Salmonella</taxon>
    </lineage>
</organism>
<dbReference type="InterPro" id="IPR025949">
    <property type="entry name" value="PapC-like_C"/>
</dbReference>
<dbReference type="Gene3D" id="3.10.20.410">
    <property type="match status" value="1"/>
</dbReference>
<keyword evidence="4" id="KW-1134">Transmembrane beta strand</keyword>
<evidence type="ECO:0000313" key="12">
    <source>
        <dbReference type="EMBL" id="PUF74442.1"/>
    </source>
</evidence>
<reference evidence="11" key="3">
    <citation type="submission" date="2019-10" db="EMBL/GenBank/DDBJ databases">
        <authorList>
            <consortium name="GenomeTrakr network: Whole genome sequencing for foodborne pathogen traceback"/>
        </authorList>
    </citation>
    <scope>NUCLEOTIDE SEQUENCE</scope>
    <source>
        <strain evidence="11">FDA00002041</strain>
    </source>
</reference>
<protein>
    <submittedName>
        <fullName evidence="11">Fimbria/pilus outer membrane usher protein</fullName>
    </submittedName>
    <submittedName>
        <fullName evidence="12">Fimbrial protein</fullName>
    </submittedName>
</protein>
<dbReference type="Pfam" id="PF13953">
    <property type="entry name" value="PapC_C"/>
    <property type="match status" value="1"/>
</dbReference>
<dbReference type="EMBL" id="CP077693">
    <property type="protein sequence ID" value="QXR50526.1"/>
    <property type="molecule type" value="Genomic_DNA"/>
</dbReference>
<dbReference type="Gene3D" id="2.60.40.2070">
    <property type="match status" value="1"/>
</dbReference>
<evidence type="ECO:0000313" key="16">
    <source>
        <dbReference type="Proteomes" id="UP000250700"/>
    </source>
</evidence>
<reference evidence="13" key="2">
    <citation type="submission" date="2018-04" db="EMBL/GenBank/DDBJ databases">
        <authorList>
            <person name="Bell R."/>
        </authorList>
    </citation>
    <scope>NUCLEOTIDE SEQUENCE</scope>
    <source>
        <strain evidence="15">CFSAN058591</strain>
        <strain evidence="14">CFSAN058605</strain>
        <strain evidence="13">CFSAN058620</strain>
    </source>
</reference>
<dbReference type="Proteomes" id="UP000250700">
    <property type="component" value="Unassembled WGS sequence"/>
</dbReference>
<dbReference type="GO" id="GO:0009297">
    <property type="term" value="P:pilus assembly"/>
    <property type="evidence" value="ECO:0007669"/>
    <property type="project" value="InterPro"/>
</dbReference>
<evidence type="ECO:0000313" key="15">
    <source>
        <dbReference type="EMBL" id="QXR59922.1"/>
    </source>
</evidence>
<dbReference type="EMBL" id="QARU01000026">
    <property type="protein sequence ID" value="PUF74442.1"/>
    <property type="molecule type" value="Genomic_DNA"/>
</dbReference>
<evidence type="ECO:0000259" key="9">
    <source>
        <dbReference type="Pfam" id="PF13953"/>
    </source>
</evidence>
<keyword evidence="6" id="KW-0732">Signal</keyword>
<gene>
    <name evidence="12" type="ORF">DAX91_25865</name>
    <name evidence="13" type="ORF">DAX98_003955</name>
    <name evidence="14" type="ORF">DAY14_003950</name>
    <name evidence="15" type="ORF">DAY16_003905</name>
    <name evidence="11" type="ORF">TE27_05845</name>
</gene>
<keyword evidence="3" id="KW-0813">Transport</keyword>
<sequence length="824" mass="90304">MSIKPSYLAFLLAIYFPVVNARGVEFNTHLLDTDNRKNVDLSAYSQEGYIAPGEYLVDIILNGQMIKDQQMVKFNPDNTKNNSYACLTPSVIDAMALKNEVKKQLTFWPGTQCVRLTLPDSSVVYSPDNQALSITIPQADLLYQDEEWSPPAQWDNGVNGLIFDYNLLASRYMPDKGDVSTNYSLYGTSGLNLGAWRLRSDYQYNTTRGRDYNQSSLSLPQTYLFRPIPSLQARLVIGQTYLSSDIFDTFRFTGVSLTSDERMLPPSLRGYAPQITGIAQTHAQVTVSQNGRILWQSQVPAGPFVVPGLSETVRGNLDVTVREDNGHVRTWQVNTSSVPFLARKGNIRFKTAIGKPLTYAGTSHTVEPLFSTGEITWGAFNNTSLYGGFIASDGQYRALALGVGENMGLLGAASFDITQSVAQVNNQPQQTGYSYRFNYAKTFDKTGSTIAFAGYRFSEKSFMSMNQYIDRSNGYGTSLTEKQSYMLTFNQSISSLNLNVLFSLSHQNYWDSSANDNYTASLNKSFNLGPFQGATASLSVGRSRTLLNEQDNQIYLSLTLPWGSQRQISYSMQHDSNGRMSQVATLYNRPSDKTSWSLGVGQQRDEGQQNGALLSGNIQTTTPYGQGNANLSMLSQQYKNLGLSWYGSFTATRHGAAFHQNMAENDPRLMIDTGDVAGVPVDNDNGVTNRFGIAVVPAGSSYERSDIAVDITALPADITVSGNVISKVLTEGAIGYRKITATKGGQLTGTIRLADGTFPPFGTQVKSHSGKVLGIIGDQGFTYLTGVSSANRKDVSVVWSQGQCRLQLPESPDLASGVLLLPCH</sequence>
<dbReference type="InterPro" id="IPR037224">
    <property type="entry name" value="PapC_N_sf"/>
</dbReference>
<evidence type="ECO:0000313" key="14">
    <source>
        <dbReference type="EMBL" id="QXR50526.1"/>
    </source>
</evidence>
<dbReference type="InterPro" id="IPR043142">
    <property type="entry name" value="PapC-like_C_sf"/>
</dbReference>
<dbReference type="Pfam" id="PF00577">
    <property type="entry name" value="Usher"/>
    <property type="match status" value="1"/>
</dbReference>
<evidence type="ECO:0000259" key="10">
    <source>
        <dbReference type="Pfam" id="PF13954"/>
    </source>
</evidence>
<dbReference type="Gene3D" id="2.60.40.3110">
    <property type="match status" value="1"/>
</dbReference>
<comment type="similarity">
    <text evidence="2">Belongs to the fimbrial export usher family.</text>
</comment>
<evidence type="ECO:0000256" key="4">
    <source>
        <dbReference type="ARBA" id="ARBA00022452"/>
    </source>
</evidence>
<keyword evidence="7" id="KW-0472">Membrane</keyword>
<dbReference type="AlphaFoldDB" id="A0A315FCW0"/>
<keyword evidence="8" id="KW-0998">Cell outer membrane</keyword>
<dbReference type="InterPro" id="IPR000015">
    <property type="entry name" value="Fimb_usher"/>
</dbReference>
<evidence type="ECO:0000313" key="11">
    <source>
        <dbReference type="EMBL" id="EDH0649190.1"/>
    </source>
</evidence>
<evidence type="ECO:0000256" key="7">
    <source>
        <dbReference type="ARBA" id="ARBA00023136"/>
    </source>
</evidence>
<dbReference type="GO" id="GO:0015473">
    <property type="term" value="F:fimbrial usher porin activity"/>
    <property type="evidence" value="ECO:0007669"/>
    <property type="project" value="InterPro"/>
</dbReference>
<comment type="subcellular location">
    <subcellularLocation>
        <location evidence="1">Cell outer membrane</location>
        <topology evidence="1">Multi-pass membrane protein</topology>
    </subcellularLocation>
</comment>
<feature type="domain" description="PapC-like C-terminal" evidence="9">
    <location>
        <begin position="750"/>
        <end position="807"/>
    </location>
</feature>